<evidence type="ECO:0000259" key="2">
    <source>
        <dbReference type="Pfam" id="PF01965"/>
    </source>
</evidence>
<organism evidence="3 4">
    <name type="scientific">Ferranicluibacter rubi</name>
    <dbReference type="NCBI Taxonomy" id="2715133"/>
    <lineage>
        <taxon>Bacteria</taxon>
        <taxon>Pseudomonadati</taxon>
        <taxon>Pseudomonadota</taxon>
        <taxon>Alphaproteobacteria</taxon>
        <taxon>Hyphomicrobiales</taxon>
        <taxon>Rhizobiaceae</taxon>
        <taxon>Ferranicluibacter</taxon>
    </lineage>
</organism>
<dbReference type="PANTHER" id="PTHR43130:SF3">
    <property type="entry name" value="HTH-TYPE TRANSCRIPTIONAL REGULATOR RV1931C"/>
    <property type="match status" value="1"/>
</dbReference>
<accession>A0AA43ZH34</accession>
<evidence type="ECO:0000313" key="4">
    <source>
        <dbReference type="Proteomes" id="UP001155840"/>
    </source>
</evidence>
<reference evidence="3" key="1">
    <citation type="submission" date="2020-03" db="EMBL/GenBank/DDBJ databases">
        <title>Ferranicluibacter endophyticum gen. nov., sp. nov., a new genus isolated from Rubus ulmifolius Schott. stem.</title>
        <authorList>
            <person name="Roca-Couso R."/>
            <person name="Flores-Felix J.D."/>
            <person name="Igual J.M."/>
            <person name="Rivas R."/>
        </authorList>
    </citation>
    <scope>NUCLEOTIDE SEQUENCE</scope>
    <source>
        <strain evidence="3">CRRU44</strain>
    </source>
</reference>
<comment type="caution">
    <text evidence="3">The sequence shown here is derived from an EMBL/GenBank/DDBJ whole genome shotgun (WGS) entry which is preliminary data.</text>
</comment>
<evidence type="ECO:0000313" key="3">
    <source>
        <dbReference type="EMBL" id="NHT77770.1"/>
    </source>
</evidence>
<gene>
    <name evidence="3" type="ORF">G8E10_18885</name>
</gene>
<dbReference type="AlphaFoldDB" id="A0AA43ZH34"/>
<protein>
    <submittedName>
        <fullName evidence="3">Transcriptional regulator</fullName>
    </submittedName>
</protein>
<keyword evidence="4" id="KW-1185">Reference proteome</keyword>
<dbReference type="PANTHER" id="PTHR43130">
    <property type="entry name" value="ARAC-FAMILY TRANSCRIPTIONAL REGULATOR"/>
    <property type="match status" value="1"/>
</dbReference>
<dbReference type="InterPro" id="IPR029062">
    <property type="entry name" value="Class_I_gatase-like"/>
</dbReference>
<dbReference type="Gene3D" id="3.40.50.880">
    <property type="match status" value="1"/>
</dbReference>
<dbReference type="SUPFAM" id="SSF52317">
    <property type="entry name" value="Class I glutamine amidotransferase-like"/>
    <property type="match status" value="1"/>
</dbReference>
<dbReference type="Pfam" id="PF01965">
    <property type="entry name" value="DJ-1_PfpI"/>
    <property type="match status" value="1"/>
</dbReference>
<feature type="domain" description="DJ-1/PfpI" evidence="2">
    <location>
        <begin position="71"/>
        <end position="227"/>
    </location>
</feature>
<sequence length="380" mass="40232">MTYVTRRTTLISGIVGFGGLALGAGKVAAQQTSSAWAAFDASHNVNPEKIAPYKARFGRIKPLIAIVGLNEGTVISDFCIPFGVLARSDVADVISVSVKPGPVKMPPLTFELQSTIDEFDHHYPDGADYLFVPAVGNFRDVSLTKWIMSQSVKGGTIISICYGALPVANSGLFNGRRATSHYSNEAMRADLFPKVKWQKNIRYVADGKVVSSAGVTASMPVAVALVEAIAGPTKAAQVANDLGIDGWDSRHNSDAFKADPANSDMPDGKKQPQVTVGIPVENGDDEIALALTAEVYTTNGVTTAVAVAATRAPLRLAQGLILLPDVAADSTGSLDRTLPPLDDHHATRALDIALADISKVYGRKSARHVALFMEYPGFKG</sequence>
<dbReference type="Proteomes" id="UP001155840">
    <property type="component" value="Unassembled WGS sequence"/>
</dbReference>
<evidence type="ECO:0000256" key="1">
    <source>
        <dbReference type="SAM" id="MobiDB-lite"/>
    </source>
</evidence>
<dbReference type="InterPro" id="IPR052158">
    <property type="entry name" value="INH-QAR"/>
</dbReference>
<dbReference type="EMBL" id="JAANCM010000010">
    <property type="protein sequence ID" value="NHT77770.1"/>
    <property type="molecule type" value="Genomic_DNA"/>
</dbReference>
<dbReference type="RefSeq" id="WP_167130284.1">
    <property type="nucleotide sequence ID" value="NZ_JAANCM010000010.1"/>
</dbReference>
<dbReference type="InterPro" id="IPR002818">
    <property type="entry name" value="DJ-1/PfpI"/>
</dbReference>
<feature type="region of interest" description="Disordered" evidence="1">
    <location>
        <begin position="253"/>
        <end position="272"/>
    </location>
</feature>
<name>A0AA43ZH34_9HYPH</name>
<proteinExistence type="predicted"/>